<keyword evidence="3" id="KW-0963">Cytoplasm</keyword>
<protein>
    <recommendedName>
        <fullName evidence="2">IkappaB kinase</fullName>
        <ecNumber evidence="2">2.7.11.10</ecNumber>
    </recommendedName>
</protein>
<dbReference type="PANTHER" id="PTHR22969:SF17">
    <property type="entry name" value="INHIBITOR OF NUCLEAR FACTOR KAPPA-B KINASE SUBUNIT BETA"/>
    <property type="match status" value="1"/>
</dbReference>
<dbReference type="EC" id="2.7.11.10" evidence="2"/>
<proteinExistence type="evidence at transcript level"/>
<feature type="domain" description="Protein kinase" evidence="10">
    <location>
        <begin position="11"/>
        <end position="311"/>
    </location>
</feature>
<dbReference type="Gene3D" id="1.10.510.10">
    <property type="entry name" value="Transferase(Phosphotransferase) domain 1"/>
    <property type="match status" value="1"/>
</dbReference>
<dbReference type="CTD" id="44432"/>
<gene>
    <name evidence="11" type="primary">IKKB</name>
</gene>
<evidence type="ECO:0000256" key="8">
    <source>
        <dbReference type="ARBA" id="ARBA00022840"/>
    </source>
</evidence>
<reference evidence="11" key="2">
    <citation type="journal article" date="2014" name="BMC Genomics">
        <title>A genomic perspective to assessing quality of mass-reared SIT flies used in Mediterranean fruit fly (Ceratitis capitata) eradication in California.</title>
        <authorList>
            <person name="Calla B."/>
            <person name="Hall B."/>
            <person name="Hou S."/>
            <person name="Geib S.M."/>
        </authorList>
    </citation>
    <scope>NUCLEOTIDE SEQUENCE</scope>
</reference>
<evidence type="ECO:0000256" key="4">
    <source>
        <dbReference type="ARBA" id="ARBA00022527"/>
    </source>
</evidence>
<evidence type="ECO:0000256" key="2">
    <source>
        <dbReference type="ARBA" id="ARBA00012442"/>
    </source>
</evidence>
<dbReference type="KEGG" id="ccat:101451363"/>
<keyword evidence="6" id="KW-0547">Nucleotide-binding</keyword>
<dbReference type="SUPFAM" id="SSF56112">
    <property type="entry name" value="Protein kinase-like (PK-like)"/>
    <property type="match status" value="1"/>
</dbReference>
<reference evidence="11" key="1">
    <citation type="submission" date="2013-07" db="EMBL/GenBank/DDBJ databases">
        <authorList>
            <person name="Geib S."/>
        </authorList>
    </citation>
    <scope>NUCLEOTIDE SEQUENCE</scope>
</reference>
<dbReference type="PROSITE" id="PS00108">
    <property type="entry name" value="PROTEIN_KINASE_ST"/>
    <property type="match status" value="1"/>
</dbReference>
<dbReference type="Pfam" id="PF00069">
    <property type="entry name" value="Pkinase"/>
    <property type="match status" value="1"/>
</dbReference>
<evidence type="ECO:0000313" key="11">
    <source>
        <dbReference type="EMBL" id="JAC00785.1"/>
    </source>
</evidence>
<evidence type="ECO:0000256" key="7">
    <source>
        <dbReference type="ARBA" id="ARBA00022777"/>
    </source>
</evidence>
<dbReference type="EMBL" id="GAMC01005771">
    <property type="protein sequence ID" value="JAC00785.1"/>
    <property type="molecule type" value="mRNA"/>
</dbReference>
<evidence type="ECO:0000256" key="1">
    <source>
        <dbReference type="ARBA" id="ARBA00004496"/>
    </source>
</evidence>
<comment type="subcellular location">
    <subcellularLocation>
        <location evidence="1">Cytoplasm</location>
    </subcellularLocation>
</comment>
<dbReference type="GO" id="GO:0008384">
    <property type="term" value="F:IkappaB kinase activity"/>
    <property type="evidence" value="ECO:0007669"/>
    <property type="project" value="UniProtKB-EC"/>
</dbReference>
<name>W8CAG4_CERCA</name>
<keyword evidence="7 11" id="KW-0418">Kinase</keyword>
<evidence type="ECO:0000256" key="6">
    <source>
        <dbReference type="ARBA" id="ARBA00022741"/>
    </source>
</evidence>
<dbReference type="PROSITE" id="PS50011">
    <property type="entry name" value="PROTEIN_KINASE_DOM"/>
    <property type="match status" value="1"/>
</dbReference>
<dbReference type="InterPro" id="IPR051180">
    <property type="entry name" value="IKK"/>
</dbReference>
<dbReference type="InterPro" id="IPR008271">
    <property type="entry name" value="Ser/Thr_kinase_AS"/>
</dbReference>
<evidence type="ECO:0000256" key="5">
    <source>
        <dbReference type="ARBA" id="ARBA00022679"/>
    </source>
</evidence>
<keyword evidence="4" id="KW-0723">Serine/threonine-protein kinase</keyword>
<dbReference type="OrthoDB" id="267381at2759"/>
<dbReference type="GO" id="GO:0008385">
    <property type="term" value="C:IkappaB kinase complex"/>
    <property type="evidence" value="ECO:0007669"/>
    <property type="project" value="TreeGrafter"/>
</dbReference>
<dbReference type="InterPro" id="IPR000719">
    <property type="entry name" value="Prot_kinase_dom"/>
</dbReference>
<accession>W8CAG4</accession>
<sequence>MNNSSVTFGTWQLKRQLGLGGFGDVHLWQNVETGQNIATKSLKENANLSKDEIAKLKQRWQQESDWMSNLETTYIVRGLNKKVDKQFLAFLTERHAWQPLQPIVMEYCNGGDLRSQLMLVENTNGLTEFEVREILNALRHAIEFLHTKCRIEHRDLKPDNVVIHNVDGRRIYKLTDFGFARTITENTMLKSIVGTRNYVAPEVLDTAEYKNTVDYWSLGIIAFELICGNLPFIPHQSLYEIVTNIRSKHEKCIAITADFPEKKYLFHEKFPAETRMSPIFLSRIEQWLMTALDKNYNTRGTRSSPLSNERVLKFYSELDSILSQKILNVFYLPTLQFYSFEVTPDMTLLEFRDIIKRDIGIENIFCIFPTGHPKPVLSHTYRPIDFFVEEWQDYHNANNNPVMLYITEMQEDYKPPTPEIPFYIKKYLSAKDELPDWLLKFIEQSTHYLLSSEQRYLEAFVSGLKEYALTMEHAILQYDTDNKTSRLQQYYNEFVEMCGRVDQFSMNIQAARQTCPIQNKASNCFFEEWCSRAKKFRDDFTILDGLKAKVNKFYKSGLRRAKEMAINTIFDELKNKDVYKLIDFRRHLETVQKVKINGQERLSVCKTAVYDCLDQRQKLVNNEHLKYAYATITSVQKEFTKLQHIVDKSLTQLSEMRNSLSQNTVEFHTKLFDVFKSTKAQCTYLSQDGVSSFLVNGNGATANSINDLFQYPVQTLIEEATEMMNQMDIDEDVNNIDDLPVTINE</sequence>
<evidence type="ECO:0000256" key="3">
    <source>
        <dbReference type="ARBA" id="ARBA00022490"/>
    </source>
</evidence>
<dbReference type="SMART" id="SM00220">
    <property type="entry name" value="S_TKc"/>
    <property type="match status" value="1"/>
</dbReference>
<keyword evidence="5" id="KW-0808">Transferase</keyword>
<dbReference type="InterPro" id="IPR011009">
    <property type="entry name" value="Kinase-like_dom_sf"/>
</dbReference>
<dbReference type="AlphaFoldDB" id="W8CAG4"/>
<dbReference type="GeneID" id="101451363"/>
<dbReference type="GO" id="GO:0005524">
    <property type="term" value="F:ATP binding"/>
    <property type="evidence" value="ECO:0007669"/>
    <property type="project" value="UniProtKB-KW"/>
</dbReference>
<evidence type="ECO:0000259" key="10">
    <source>
        <dbReference type="PROSITE" id="PS50011"/>
    </source>
</evidence>
<dbReference type="GO" id="GO:0045944">
    <property type="term" value="P:positive regulation of transcription by RNA polymerase II"/>
    <property type="evidence" value="ECO:0007669"/>
    <property type="project" value="TreeGrafter"/>
</dbReference>
<evidence type="ECO:0000256" key="9">
    <source>
        <dbReference type="ARBA" id="ARBA00048789"/>
    </source>
</evidence>
<keyword evidence="8" id="KW-0067">ATP-binding</keyword>
<comment type="catalytic activity">
    <reaction evidence="9">
        <text>L-seryl-[I-kappa-B protein] + ATP = O-phospho-L-seryl-[I-kappa-B protein] + ADP + H(+)</text>
        <dbReference type="Rhea" id="RHEA:19073"/>
        <dbReference type="Rhea" id="RHEA-COMP:13698"/>
        <dbReference type="Rhea" id="RHEA-COMP:13699"/>
        <dbReference type="ChEBI" id="CHEBI:15378"/>
        <dbReference type="ChEBI" id="CHEBI:29999"/>
        <dbReference type="ChEBI" id="CHEBI:30616"/>
        <dbReference type="ChEBI" id="CHEBI:83421"/>
        <dbReference type="ChEBI" id="CHEBI:456216"/>
        <dbReference type="EC" id="2.7.11.10"/>
    </reaction>
</comment>
<organism evidence="11">
    <name type="scientific">Ceratitis capitata</name>
    <name type="common">Mediterranean fruit fly</name>
    <name type="synonym">Tephritis capitata</name>
    <dbReference type="NCBI Taxonomy" id="7213"/>
    <lineage>
        <taxon>Eukaryota</taxon>
        <taxon>Metazoa</taxon>
        <taxon>Ecdysozoa</taxon>
        <taxon>Arthropoda</taxon>
        <taxon>Hexapoda</taxon>
        <taxon>Insecta</taxon>
        <taxon>Pterygota</taxon>
        <taxon>Neoptera</taxon>
        <taxon>Endopterygota</taxon>
        <taxon>Diptera</taxon>
        <taxon>Brachycera</taxon>
        <taxon>Muscomorpha</taxon>
        <taxon>Tephritoidea</taxon>
        <taxon>Tephritidae</taxon>
        <taxon>Ceratitis</taxon>
        <taxon>Ceratitis</taxon>
    </lineage>
</organism>
<dbReference type="PANTHER" id="PTHR22969">
    <property type="entry name" value="IKB KINASE"/>
    <property type="match status" value="1"/>
</dbReference>
<dbReference type="GO" id="GO:0033209">
    <property type="term" value="P:tumor necrosis factor-mediated signaling pathway"/>
    <property type="evidence" value="ECO:0007669"/>
    <property type="project" value="TreeGrafter"/>
</dbReference>